<protein>
    <recommendedName>
        <fullName evidence="4">Mpp10 protein</fullName>
    </recommendedName>
</protein>
<feature type="compositionally biased region" description="Acidic residues" evidence="1">
    <location>
        <begin position="235"/>
        <end position="244"/>
    </location>
</feature>
<keyword evidence="3" id="KW-1185">Reference proteome</keyword>
<feature type="compositionally biased region" description="Low complexity" evidence="1">
    <location>
        <begin position="381"/>
        <end position="390"/>
    </location>
</feature>
<dbReference type="VEuPathDB" id="TriTrypDB:ADEAN_000936200"/>
<evidence type="ECO:0000313" key="2">
    <source>
        <dbReference type="EMBL" id="CAD2221827.1"/>
    </source>
</evidence>
<feature type="region of interest" description="Disordered" evidence="1">
    <location>
        <begin position="360"/>
        <end position="411"/>
    </location>
</feature>
<proteinExistence type="predicted"/>
<feature type="compositionally biased region" description="Acidic residues" evidence="1">
    <location>
        <begin position="212"/>
        <end position="223"/>
    </location>
</feature>
<accession>A0A7G2CRQ0</accession>
<reference evidence="2 3" key="1">
    <citation type="submission" date="2020-08" db="EMBL/GenBank/DDBJ databases">
        <authorList>
            <person name="Newling K."/>
            <person name="Davey J."/>
            <person name="Forrester S."/>
        </authorList>
    </citation>
    <scope>NUCLEOTIDE SEQUENCE [LARGE SCALE GENOMIC DNA]</scope>
    <source>
        <strain evidence="3">Crithidia deanei Carvalho (ATCC PRA-265)</strain>
    </source>
</reference>
<evidence type="ECO:0008006" key="4">
    <source>
        <dbReference type="Google" id="ProtNLM"/>
    </source>
</evidence>
<evidence type="ECO:0000313" key="3">
    <source>
        <dbReference type="Proteomes" id="UP000515908"/>
    </source>
</evidence>
<dbReference type="EMBL" id="LR877167">
    <property type="protein sequence ID" value="CAD2221827.1"/>
    <property type="molecule type" value="Genomic_DNA"/>
</dbReference>
<feature type="compositionally biased region" description="Acidic residues" evidence="1">
    <location>
        <begin position="365"/>
        <end position="378"/>
    </location>
</feature>
<dbReference type="AlphaFoldDB" id="A0A7G2CRQ0"/>
<feature type="region of interest" description="Disordered" evidence="1">
    <location>
        <begin position="198"/>
        <end position="307"/>
    </location>
</feature>
<dbReference type="Proteomes" id="UP000515908">
    <property type="component" value="Chromosome 23"/>
</dbReference>
<organism evidence="2 3">
    <name type="scientific">Angomonas deanei</name>
    <dbReference type="NCBI Taxonomy" id="59799"/>
    <lineage>
        <taxon>Eukaryota</taxon>
        <taxon>Discoba</taxon>
        <taxon>Euglenozoa</taxon>
        <taxon>Kinetoplastea</taxon>
        <taxon>Metakinetoplastina</taxon>
        <taxon>Trypanosomatida</taxon>
        <taxon>Trypanosomatidae</taxon>
        <taxon>Strigomonadinae</taxon>
        <taxon>Angomonas</taxon>
    </lineage>
</organism>
<name>A0A7G2CRQ0_9TRYP</name>
<sequence length="558" mass="62070">MEHRPSSTPSDGSTFATKKLLDVVSSQLLDEKEYTDTNEDDLDLFLKAPNTADGNELRAASTSSTLSRPRSMPLQTIAKSEKILKKNVPLLKKGTQVQFSRADIENIHDKDILSFLQEHSQLFSKYLKDNAVSGRLNNVGATGEDGSKTTTQEVTDKINNLQKEIDFFITAVDQEGNNYRIDLDEEGNVVVPVEEDDFTLEEEGDNALLIESDADMEEEEEVEKNDTGDANDSVHDDDEEEETNYDISKNPKVVRGARFPRQTQNKETKRATTGKTEAAVKGKKKAKKPPLGESASSATVKDPRTLTVEEDERVAALLTEDFNGESGESATAKNPFVLDAATVDRLRQLDTALQRLRYIRGVQEKEEDPASDADEEGGDTTGTTTTTEDTAASRHAKGTAQMREAFKEAKRERKLNRINERLLKLQEEMEQLTLFSSSDTAEEDALHALRPEWAQAMPMIDEDEIQKLLVVAAQEEARAAEGGVAAETTKESDAESYFMTNMKSNLTSAVRLLEESEQNPITRKEWSEEEIPQKLIETYGEDFFEDPPPAEVKDAATS</sequence>
<feature type="region of interest" description="Disordered" evidence="1">
    <location>
        <begin position="539"/>
        <end position="558"/>
    </location>
</feature>
<gene>
    <name evidence="2" type="ORF">ADEAN_000936200</name>
</gene>
<evidence type="ECO:0000256" key="1">
    <source>
        <dbReference type="SAM" id="MobiDB-lite"/>
    </source>
</evidence>